<dbReference type="KEGG" id="care:LT85_1898"/>
<sequence>MEDNKGKLEAAQACNRDVPTGTPSPKQDCSDIVNISVFFDGTGNNKDVDESDHKWSNPARMWLAAVQRKEQTNYPIYISGVGTPFNNTATKGLEKWWIDKEDGLPGNVSGAGGSRRLDFGQDNINSTLRQVLLNNAKKLGVTTKAYSENGKSKSLGELKTALDKHRLIKMINLSIFGFSRGAALARAFSNDFLSLCGTDSNGQKTYNGFPIRIHFVGLFDTVASFGIPATNIDWPWTEKKLKIPGEVERCVHYVAAHELRFSFPSDLIRDHGRLMSNWTETVYPGVHSDVGGGYLPLTKDTKDNPDDYAATQGLSNNYARIPMHDMMNEAVKVGVRMLAYDDIEKINAPLFDERFAIESKAIDDFRRYMAAVPAGKTTEETVTAHMKALYSAYGTMTRKGMKTPDKVASAGSVKHALFGHVGMASEVGALQHRGKAAKLLVEQANLPHILQFYGTTYSQVVRPEAWRLQAWDSDANEAIVTFIKNWVHDSKAGFINSVEPFSYFRGRGMSESTRNVLAQGLQWFDANIEAAKGGVIKIYHAAEGVVVETWKQGVLTATQTYKVGEKFTIDTINAGEKYTVEVYNTGKQIVISTVDAGQKMIVSSINTAQKKANELADAAQKKASEVGQEIQQGATKLSNEAGQAYDAAKKSASDLATQVGQGAQQMSDAVGNKVDAGMKAVDDGWKATKSLLGF</sequence>
<dbReference type="EMBL" id="CP009962">
    <property type="protein sequence ID" value="AIY41056.1"/>
    <property type="molecule type" value="Genomic_DNA"/>
</dbReference>
<dbReference type="Proteomes" id="UP000030302">
    <property type="component" value="Chromosome"/>
</dbReference>
<name>A0A0A1F936_9BURK</name>
<gene>
    <name evidence="3" type="ORF">LT85_1898</name>
</gene>
<dbReference type="OrthoDB" id="4378831at2"/>
<dbReference type="InterPro" id="IPR018712">
    <property type="entry name" value="Tle1-like_cat"/>
</dbReference>
<dbReference type="PANTHER" id="PTHR33840">
    <property type="match status" value="1"/>
</dbReference>
<evidence type="ECO:0000259" key="2">
    <source>
        <dbReference type="Pfam" id="PF09994"/>
    </source>
</evidence>
<dbReference type="PANTHER" id="PTHR33840:SF1">
    <property type="entry name" value="TLE1 PHOSPHOLIPASE DOMAIN-CONTAINING PROTEIN"/>
    <property type="match status" value="1"/>
</dbReference>
<dbReference type="RefSeq" id="WP_052134971.1">
    <property type="nucleotide sequence ID" value="NZ_CP009962.1"/>
</dbReference>
<feature type="domain" description="T6SS Phospholipase effector Tle1-like catalytic" evidence="2">
    <location>
        <begin position="203"/>
        <end position="329"/>
    </location>
</feature>
<dbReference type="Pfam" id="PF09994">
    <property type="entry name" value="T6SS_Tle1-like_cat"/>
    <property type="match status" value="1"/>
</dbReference>
<dbReference type="HOGENOM" id="CLU_024975_0_0_4"/>
<reference evidence="4" key="1">
    <citation type="journal article" date="2014" name="Soil Biol. Biochem.">
        <title>Structure and function of bacterial communities in ageing soils: Insights from the Mendocino ecological staircase.</title>
        <authorList>
            <person name="Uroz S."/>
            <person name="Tech J.J."/>
            <person name="Sawaya N.A."/>
            <person name="Frey-Klett P."/>
            <person name="Leveau J.H.J."/>
        </authorList>
    </citation>
    <scope>NUCLEOTIDE SEQUENCE [LARGE SCALE GENOMIC DNA]</scope>
    <source>
        <strain evidence="4">Cal35</strain>
    </source>
</reference>
<organism evidence="3 4">
    <name type="scientific">Collimonas arenae</name>
    <dbReference type="NCBI Taxonomy" id="279058"/>
    <lineage>
        <taxon>Bacteria</taxon>
        <taxon>Pseudomonadati</taxon>
        <taxon>Pseudomonadota</taxon>
        <taxon>Betaproteobacteria</taxon>
        <taxon>Burkholderiales</taxon>
        <taxon>Oxalobacteraceae</taxon>
        <taxon>Collimonas</taxon>
    </lineage>
</organism>
<dbReference type="AlphaFoldDB" id="A0A0A1F936"/>
<keyword evidence="4" id="KW-1185">Reference proteome</keyword>
<evidence type="ECO:0000313" key="3">
    <source>
        <dbReference type="EMBL" id="AIY41056.1"/>
    </source>
</evidence>
<dbReference type="STRING" id="279058.LT85_1898"/>
<feature type="region of interest" description="Disordered" evidence="1">
    <location>
        <begin position="1"/>
        <end position="27"/>
    </location>
</feature>
<evidence type="ECO:0000256" key="1">
    <source>
        <dbReference type="SAM" id="MobiDB-lite"/>
    </source>
</evidence>
<accession>A0A0A1F936</accession>
<protein>
    <recommendedName>
        <fullName evidence="2">T6SS Phospholipase effector Tle1-like catalytic domain-containing protein</fullName>
    </recommendedName>
</protein>
<evidence type="ECO:0000313" key="4">
    <source>
        <dbReference type="Proteomes" id="UP000030302"/>
    </source>
</evidence>
<proteinExistence type="predicted"/>